<sequence>MYQQDALANMVSIIRKGLPKTNTPKKIIIIGAGLAGLVSATLLKEAGHHVIVLEASSRVGGRVFTMREPFSEGLHFEAGAKRIPTTHYLMWEYINKFKLKFNEFINSTPDDWLYVNGLKARRWYYEENPDYFGYPVAPHERGKTASELLRSVAEPLFPSFGRYTDRNIPTQVAQHLDQYSLDSFLRRNPFGEPLSPGAIEKVNVMMGVQGFSEYNAIDVIRAFMPVIMPDVSFYELTDGNDQLPKKLYQQLKEELYFNERVRSICSDVNEVKVTVENTKTGQYSEVRGDTAVVAIPFSALQLVDLEPFDAFSKEKRRAIRDLRYMPATKVGVEFKSRFWEKDGLFGGHMLTDLPSRFTYYPSRDIGKPGPAIVVGTYTLGDDTLPWDSQTEGDKLKFLLHYLAKVHGDVVFDELATAASYVWRQDPFICGDISVLKPEDGTQIAPFIATREGRVHFTGEHTSSHPAWMEGGIESGIRVALEVNNR</sequence>
<feature type="binding site" evidence="3">
    <location>
        <begin position="79"/>
        <end position="82"/>
    </location>
    <ligand>
        <name>FAD</name>
        <dbReference type="ChEBI" id="CHEBI:57692"/>
    </ligand>
</feature>
<dbReference type="SUPFAM" id="SSF51905">
    <property type="entry name" value="FAD/NAD(P)-binding domain"/>
    <property type="match status" value="1"/>
</dbReference>
<dbReference type="EMBL" id="MLQQ01000021">
    <property type="protein sequence ID" value="OIJ12297.1"/>
    <property type="molecule type" value="Genomic_DNA"/>
</dbReference>
<dbReference type="OrthoDB" id="25353at2"/>
<accession>A0A1S2LKS7</accession>
<dbReference type="GO" id="GO:0009063">
    <property type="term" value="P:amino acid catabolic process"/>
    <property type="evidence" value="ECO:0007669"/>
    <property type="project" value="TreeGrafter"/>
</dbReference>
<dbReference type="Gene3D" id="3.50.50.60">
    <property type="entry name" value="FAD/NAD(P)-binding domain"/>
    <property type="match status" value="1"/>
</dbReference>
<dbReference type="Gene3D" id="1.10.405.10">
    <property type="entry name" value="Guanine Nucleotide Dissociation Inhibitor, domain 1"/>
    <property type="match status" value="1"/>
</dbReference>
<dbReference type="PRINTS" id="PR00757">
    <property type="entry name" value="AMINEOXDASEF"/>
</dbReference>
<gene>
    <name evidence="5" type="ORF">BKP35_10860</name>
</gene>
<evidence type="ECO:0000313" key="6">
    <source>
        <dbReference type="Proteomes" id="UP000180098"/>
    </source>
</evidence>
<comment type="caution">
    <text evidence="5">The sequence shown here is derived from an EMBL/GenBank/DDBJ whole genome shotgun (WGS) entry which is preliminary data.</text>
</comment>
<dbReference type="InterPro" id="IPR050281">
    <property type="entry name" value="Flavin_monoamine_oxidase"/>
</dbReference>
<dbReference type="Pfam" id="PF01593">
    <property type="entry name" value="Amino_oxidase"/>
    <property type="match status" value="1"/>
</dbReference>
<keyword evidence="2" id="KW-0560">Oxidoreductase</keyword>
<keyword evidence="6" id="KW-1185">Reference proteome</keyword>
<feature type="binding site" evidence="3">
    <location>
        <position position="459"/>
    </location>
    <ligand>
        <name>FAD</name>
        <dbReference type="ChEBI" id="CHEBI:57692"/>
    </ligand>
</feature>
<dbReference type="AlphaFoldDB" id="A0A1S2LKS7"/>
<organism evidence="5 6">
    <name type="scientific">Anaerobacillus arseniciselenatis</name>
    <dbReference type="NCBI Taxonomy" id="85682"/>
    <lineage>
        <taxon>Bacteria</taxon>
        <taxon>Bacillati</taxon>
        <taxon>Bacillota</taxon>
        <taxon>Bacilli</taxon>
        <taxon>Bacillales</taxon>
        <taxon>Bacillaceae</taxon>
        <taxon>Anaerobacillus</taxon>
    </lineage>
</organism>
<dbReference type="Proteomes" id="UP000180098">
    <property type="component" value="Unassembled WGS sequence"/>
</dbReference>
<dbReference type="PANTHER" id="PTHR10742:SF342">
    <property type="entry name" value="AMINE OXIDASE"/>
    <property type="match status" value="1"/>
</dbReference>
<evidence type="ECO:0000256" key="3">
    <source>
        <dbReference type="PIRSR" id="PIRSR601613-1"/>
    </source>
</evidence>
<reference evidence="5 6" key="1">
    <citation type="submission" date="2016-10" db="EMBL/GenBank/DDBJ databases">
        <title>Draft genome sequences of four alkaliphilic bacteria belonging to the Anaerobacillus genus.</title>
        <authorList>
            <person name="Bassil N.M."/>
            <person name="Lloyd J.R."/>
        </authorList>
    </citation>
    <scope>NUCLEOTIDE SEQUENCE [LARGE SCALE GENOMIC DNA]</scope>
    <source>
        <strain evidence="5 6">DSM 15340</strain>
    </source>
</reference>
<dbReference type="Gene3D" id="3.90.660.10">
    <property type="match status" value="1"/>
</dbReference>
<dbReference type="InterPro" id="IPR036188">
    <property type="entry name" value="FAD/NAD-bd_sf"/>
</dbReference>
<dbReference type="SUPFAM" id="SSF54373">
    <property type="entry name" value="FAD-linked reductases, C-terminal domain"/>
    <property type="match status" value="1"/>
</dbReference>
<feature type="binding site" evidence="3">
    <location>
        <position position="261"/>
    </location>
    <ligand>
        <name>FAD</name>
        <dbReference type="ChEBI" id="CHEBI:57692"/>
    </ligand>
</feature>
<evidence type="ECO:0000256" key="2">
    <source>
        <dbReference type="ARBA" id="ARBA00023002"/>
    </source>
</evidence>
<dbReference type="RefSeq" id="WP_071313376.1">
    <property type="nucleotide sequence ID" value="NZ_MLQQ01000021.1"/>
</dbReference>
<comment type="cofactor">
    <cofactor evidence="1">
        <name>FAD</name>
        <dbReference type="ChEBI" id="CHEBI:57692"/>
    </cofactor>
</comment>
<protein>
    <submittedName>
        <fullName evidence="5">Amine oxidase</fullName>
    </submittedName>
</protein>
<dbReference type="PANTHER" id="PTHR10742">
    <property type="entry name" value="FLAVIN MONOAMINE OXIDASE"/>
    <property type="match status" value="1"/>
</dbReference>
<feature type="binding site" evidence="3">
    <location>
        <begin position="54"/>
        <end position="55"/>
    </location>
    <ligand>
        <name>FAD</name>
        <dbReference type="ChEBI" id="CHEBI:57692"/>
    </ligand>
</feature>
<proteinExistence type="predicted"/>
<evidence type="ECO:0000313" key="5">
    <source>
        <dbReference type="EMBL" id="OIJ12297.1"/>
    </source>
</evidence>
<dbReference type="InterPro" id="IPR002937">
    <property type="entry name" value="Amino_oxidase"/>
</dbReference>
<feature type="domain" description="Amine oxidase" evidence="4">
    <location>
        <begin position="34"/>
        <end position="482"/>
    </location>
</feature>
<feature type="binding site" evidence="3">
    <location>
        <position position="82"/>
    </location>
    <ligand>
        <name>substrate</name>
    </ligand>
</feature>
<name>A0A1S2LKS7_9BACI</name>
<evidence type="ECO:0000259" key="4">
    <source>
        <dbReference type="Pfam" id="PF01593"/>
    </source>
</evidence>
<evidence type="ECO:0000256" key="1">
    <source>
        <dbReference type="ARBA" id="ARBA00001974"/>
    </source>
</evidence>
<dbReference type="InterPro" id="IPR001613">
    <property type="entry name" value="Flavin_amine_oxidase"/>
</dbReference>
<dbReference type="GO" id="GO:0001716">
    <property type="term" value="F:L-amino-acid oxidase activity"/>
    <property type="evidence" value="ECO:0007669"/>
    <property type="project" value="TreeGrafter"/>
</dbReference>